<dbReference type="GO" id="GO:0009378">
    <property type="term" value="F:four-way junction helicase activity"/>
    <property type="evidence" value="ECO:0007669"/>
    <property type="project" value="TreeGrafter"/>
</dbReference>
<evidence type="ECO:0000256" key="8">
    <source>
        <dbReference type="SAM" id="MobiDB-lite"/>
    </source>
</evidence>
<evidence type="ECO:0000256" key="6">
    <source>
        <dbReference type="ARBA" id="ARBA00047995"/>
    </source>
</evidence>
<dbReference type="GO" id="GO:0005634">
    <property type="term" value="C:nucleus"/>
    <property type="evidence" value="ECO:0007669"/>
    <property type="project" value="UniProtKB-SubCell"/>
</dbReference>
<dbReference type="EMBL" id="BTGB01000003">
    <property type="protein sequence ID" value="GMM46432.1"/>
    <property type="molecule type" value="Genomic_DNA"/>
</dbReference>
<evidence type="ECO:0000256" key="2">
    <source>
        <dbReference type="ARBA" id="ARBA00022741"/>
    </source>
</evidence>
<keyword evidence="3" id="KW-0378">Hydrolase</keyword>
<protein>
    <recommendedName>
        <fullName evidence="7">ATP-dependent DNA helicase</fullName>
        <ecNumber evidence="7">3.6.4.12</ecNumber>
    </recommendedName>
</protein>
<dbReference type="CDD" id="cd12091">
    <property type="entry name" value="FANCM_ID"/>
    <property type="match status" value="1"/>
</dbReference>
<dbReference type="PANTHER" id="PTHR14025:SF20">
    <property type="entry name" value="FANCONI ANEMIA GROUP M PROTEIN"/>
    <property type="match status" value="1"/>
</dbReference>
<dbReference type="GO" id="GO:0000400">
    <property type="term" value="F:four-way junction DNA binding"/>
    <property type="evidence" value="ECO:0007669"/>
    <property type="project" value="TreeGrafter"/>
</dbReference>
<comment type="similarity">
    <text evidence="1 7">Belongs to the DEAD box helicase family. DEAH subfamily. FANCM sub-subfamily.</text>
</comment>
<dbReference type="GO" id="GO:0016787">
    <property type="term" value="F:hydrolase activity"/>
    <property type="evidence" value="ECO:0007669"/>
    <property type="project" value="UniProtKB-KW"/>
</dbReference>
<evidence type="ECO:0000256" key="3">
    <source>
        <dbReference type="ARBA" id="ARBA00022801"/>
    </source>
</evidence>
<feature type="region of interest" description="Disordered" evidence="8">
    <location>
        <begin position="416"/>
        <end position="437"/>
    </location>
</feature>
<evidence type="ECO:0000313" key="11">
    <source>
        <dbReference type="EMBL" id="GMM46432.1"/>
    </source>
</evidence>
<evidence type="ECO:0000259" key="10">
    <source>
        <dbReference type="PROSITE" id="PS51194"/>
    </source>
</evidence>
<comment type="catalytic activity">
    <reaction evidence="6 7">
        <text>ATP + H2O = ADP + phosphate + H(+)</text>
        <dbReference type="Rhea" id="RHEA:13065"/>
        <dbReference type="ChEBI" id="CHEBI:15377"/>
        <dbReference type="ChEBI" id="CHEBI:15378"/>
        <dbReference type="ChEBI" id="CHEBI:30616"/>
        <dbReference type="ChEBI" id="CHEBI:43474"/>
        <dbReference type="ChEBI" id="CHEBI:456216"/>
        <dbReference type="EC" id="3.6.4.12"/>
    </reaction>
</comment>
<feature type="domain" description="Helicase C-terminal" evidence="10">
    <location>
        <begin position="361"/>
        <end position="550"/>
    </location>
</feature>
<dbReference type="Pfam" id="PF00271">
    <property type="entry name" value="Helicase_C"/>
    <property type="match status" value="1"/>
</dbReference>
<dbReference type="PROSITE" id="PS51192">
    <property type="entry name" value="HELICASE_ATP_BIND_1"/>
    <property type="match status" value="1"/>
</dbReference>
<dbReference type="GO" id="GO:0045003">
    <property type="term" value="P:double-strand break repair via synthesis-dependent strand annealing"/>
    <property type="evidence" value="ECO:0007669"/>
    <property type="project" value="TreeGrafter"/>
</dbReference>
<reference evidence="11 12" key="1">
    <citation type="journal article" date="2023" name="Elife">
        <title>Identification of key yeast species and microbe-microbe interactions impacting larval growth of Drosophila in the wild.</title>
        <authorList>
            <person name="Mure A."/>
            <person name="Sugiura Y."/>
            <person name="Maeda R."/>
            <person name="Honda K."/>
            <person name="Sakurai N."/>
            <person name="Takahashi Y."/>
            <person name="Watada M."/>
            <person name="Katoh T."/>
            <person name="Gotoh A."/>
            <person name="Gotoh Y."/>
            <person name="Taniguchi I."/>
            <person name="Nakamura K."/>
            <person name="Hayashi T."/>
            <person name="Katayama T."/>
            <person name="Uemura T."/>
            <person name="Hattori Y."/>
        </authorList>
    </citation>
    <scope>NUCLEOTIDE SEQUENCE [LARGE SCALE GENOMIC DNA]</scope>
    <source>
        <strain evidence="11 12">PK-24</strain>
    </source>
</reference>
<evidence type="ECO:0000313" key="12">
    <source>
        <dbReference type="Proteomes" id="UP001378960"/>
    </source>
</evidence>
<dbReference type="GO" id="GO:0043138">
    <property type="term" value="F:3'-5' DNA helicase activity"/>
    <property type="evidence" value="ECO:0007669"/>
    <property type="project" value="InterPro"/>
</dbReference>
<name>A0AAV5R611_PICKL</name>
<dbReference type="EC" id="3.6.4.12" evidence="7"/>
<dbReference type="InterPro" id="IPR027417">
    <property type="entry name" value="P-loop_NTPase"/>
</dbReference>
<dbReference type="Gene3D" id="1.20.1320.20">
    <property type="entry name" value="hef helicase domain"/>
    <property type="match status" value="1"/>
</dbReference>
<keyword evidence="4 11" id="KW-0347">Helicase</keyword>
<feature type="domain" description="Helicase ATP-binding" evidence="9">
    <location>
        <begin position="25"/>
        <end position="199"/>
    </location>
</feature>
<dbReference type="InterPro" id="IPR001650">
    <property type="entry name" value="Helicase_C-like"/>
</dbReference>
<dbReference type="SMART" id="SM00490">
    <property type="entry name" value="HELICc"/>
    <property type="match status" value="1"/>
</dbReference>
<dbReference type="InterPro" id="IPR014001">
    <property type="entry name" value="Helicase_ATP-bd"/>
</dbReference>
<dbReference type="GO" id="GO:0036297">
    <property type="term" value="P:interstrand cross-link repair"/>
    <property type="evidence" value="ECO:0007669"/>
    <property type="project" value="TreeGrafter"/>
</dbReference>
<dbReference type="Gene3D" id="3.40.50.300">
    <property type="entry name" value="P-loop containing nucleotide triphosphate hydrolases"/>
    <property type="match status" value="2"/>
</dbReference>
<keyword evidence="2" id="KW-0547">Nucleotide-binding</keyword>
<comment type="caution">
    <text evidence="11">The sequence shown here is derived from an EMBL/GenBank/DDBJ whole genome shotgun (WGS) entry which is preliminary data.</text>
</comment>
<dbReference type="PANTHER" id="PTHR14025">
    <property type="entry name" value="FANCONI ANEMIA GROUP M FANCM FAMILY MEMBER"/>
    <property type="match status" value="1"/>
</dbReference>
<dbReference type="AlphaFoldDB" id="A0AAV5R611"/>
<dbReference type="SMART" id="SM00487">
    <property type="entry name" value="DEXDc"/>
    <property type="match status" value="1"/>
</dbReference>
<feature type="compositionally biased region" description="Acidic residues" evidence="8">
    <location>
        <begin position="718"/>
        <end position="734"/>
    </location>
</feature>
<feature type="compositionally biased region" description="Low complexity" evidence="8">
    <location>
        <begin position="416"/>
        <end position="430"/>
    </location>
</feature>
<evidence type="ECO:0000256" key="7">
    <source>
        <dbReference type="RuleBase" id="RU367027"/>
    </source>
</evidence>
<dbReference type="GO" id="GO:0005524">
    <property type="term" value="F:ATP binding"/>
    <property type="evidence" value="ECO:0007669"/>
    <property type="project" value="UniProtKB-UniRule"/>
</dbReference>
<gene>
    <name evidence="11" type="ORF">DAPK24_030070</name>
</gene>
<evidence type="ECO:0000256" key="5">
    <source>
        <dbReference type="ARBA" id="ARBA00022840"/>
    </source>
</evidence>
<evidence type="ECO:0000256" key="4">
    <source>
        <dbReference type="ARBA" id="ARBA00022806"/>
    </source>
</evidence>
<proteinExistence type="inferred from homology"/>
<keyword evidence="12" id="KW-1185">Reference proteome</keyword>
<organism evidence="11 12">
    <name type="scientific">Pichia kluyveri</name>
    <name type="common">Yeast</name>
    <dbReference type="NCBI Taxonomy" id="36015"/>
    <lineage>
        <taxon>Eukaryota</taxon>
        <taxon>Fungi</taxon>
        <taxon>Dikarya</taxon>
        <taxon>Ascomycota</taxon>
        <taxon>Saccharomycotina</taxon>
        <taxon>Pichiomycetes</taxon>
        <taxon>Pichiales</taxon>
        <taxon>Pichiaceae</taxon>
        <taxon>Pichia</taxon>
    </lineage>
</organism>
<dbReference type="Proteomes" id="UP001378960">
    <property type="component" value="Unassembled WGS sequence"/>
</dbReference>
<dbReference type="Pfam" id="PF04851">
    <property type="entry name" value="ResIII"/>
    <property type="match status" value="1"/>
</dbReference>
<comment type="subcellular location">
    <subcellularLocation>
        <location evidence="7">Nucleus</location>
    </subcellularLocation>
</comment>
<accession>A0AAV5R611</accession>
<dbReference type="InterPro" id="IPR039686">
    <property type="entry name" value="FANCM/Mph1-like_ID"/>
</dbReference>
<dbReference type="SUPFAM" id="SSF52540">
    <property type="entry name" value="P-loop containing nucleoside triphosphate hydrolases"/>
    <property type="match status" value="1"/>
</dbReference>
<evidence type="ECO:0000259" key="9">
    <source>
        <dbReference type="PROSITE" id="PS51192"/>
    </source>
</evidence>
<dbReference type="InterPro" id="IPR006935">
    <property type="entry name" value="Helicase/UvrB_N"/>
</dbReference>
<feature type="region of interest" description="Disordered" evidence="8">
    <location>
        <begin position="710"/>
        <end position="767"/>
    </location>
</feature>
<comment type="subunit">
    <text evidence="7">Interacts with the MHF histone-fold complex to form the FANCM-MHF complex.</text>
</comment>
<dbReference type="PROSITE" id="PS51194">
    <property type="entry name" value="HELICASE_CTER"/>
    <property type="match status" value="1"/>
</dbReference>
<keyword evidence="5" id="KW-0067">ATP-binding</keyword>
<comment type="function">
    <text evidence="7">ATP-dependent DNA helicase involved in DNA damage repair by homologous recombination and in genome maintenance. Capable of unwinding D-loops. Plays a role in limiting crossover recombinants during mitotic DNA double-strand break (DSB) repair. Component of a FANCM-MHF complex which promotes gene conversion at blocked replication forks, probably by reversal of the stalled fork.</text>
</comment>
<evidence type="ECO:0000256" key="1">
    <source>
        <dbReference type="ARBA" id="ARBA00009889"/>
    </source>
</evidence>
<sequence>MINNDTISTLIYPINLPLRDYQYNILLNTIQQNVLCAIPTGMGKTFISTTLILNYFNWTTSDMKIIFMAPTKPLVTQQFKSFIKISNINIKFIDLLLDKNKNKRLETYNNSNKRIYFATPQIIDNDLKNNLLNPNSIICIVFDEAHKSSSPNYAYSSIINYMNKNSNSQHKFRVLALTATPGSNLPNIQSIINNLNIESLQLRTLEDDDIIKYTNQREILKIDCPNNDEIEEIFKLLNEISIPILKIANDRKIYLNTDPNKINSFIILEIQNRISKDNSIPQHLKWSNYSILKILSLIGQLIKRLTIYGINNFHKYLKEKIKTFKLKKSKDKQQINFFNHPNIDKILNYIESNEFEFPHMKFKELYDNVKEFLNESPENSKIIIFTELRDSALEIVKILQSIPNASPHIFIGQSASKNSTSMSKPVSSTSLRKSNSYESSKEIHQTGMKQSIQQSIMDNFQSNKYNILVSTSIGEEGLDIGEVDLIICFDSTSSSIKNIQRMGRTGRKRNGKVIFLFSGNERNKFEKSVDNYKYIQNHLMNNLKMIKFFKVKNGNNKIIEPMPKIVFEKLVMPIDNENLLKNSDLDDDEFLKLAYGEIKNAERNDGKKDKSISILLKEKKREKKEKEMKRIEEVKSMPGFQPVSSINKEFNIELSDSDNESLDNLIEFSSSKNSSKNNNNNRSKPIDINFSDFSDDISFSDIIENVQEKKVVSNNNDNEQEQDDEFDDDDEVLEFFDNLEPLNKKHKPNSNSNSNTLIITTARPAQR</sequence>